<feature type="transmembrane region" description="Helical" evidence="1">
    <location>
        <begin position="16"/>
        <end position="37"/>
    </location>
</feature>
<feature type="transmembrane region" description="Helical" evidence="1">
    <location>
        <begin position="76"/>
        <end position="99"/>
    </location>
</feature>
<accession>A0A812D6H1</accession>
<feature type="transmembrane region" description="Helical" evidence="1">
    <location>
        <begin position="49"/>
        <end position="70"/>
    </location>
</feature>
<evidence type="ECO:0000313" key="3">
    <source>
        <dbReference type="Proteomes" id="UP000597762"/>
    </source>
</evidence>
<evidence type="ECO:0000313" key="2">
    <source>
        <dbReference type="EMBL" id="CAE1289911.1"/>
    </source>
</evidence>
<organism evidence="2 3">
    <name type="scientific">Acanthosepion pharaonis</name>
    <name type="common">Pharaoh cuttlefish</name>
    <name type="synonym">Sepia pharaonis</name>
    <dbReference type="NCBI Taxonomy" id="158019"/>
    <lineage>
        <taxon>Eukaryota</taxon>
        <taxon>Metazoa</taxon>
        <taxon>Spiralia</taxon>
        <taxon>Lophotrochozoa</taxon>
        <taxon>Mollusca</taxon>
        <taxon>Cephalopoda</taxon>
        <taxon>Coleoidea</taxon>
        <taxon>Decapodiformes</taxon>
        <taxon>Sepiida</taxon>
        <taxon>Sepiina</taxon>
        <taxon>Sepiidae</taxon>
        <taxon>Acanthosepion</taxon>
    </lineage>
</organism>
<protein>
    <submittedName>
        <fullName evidence="2">Uncharacterized protein</fullName>
    </submittedName>
</protein>
<keyword evidence="1" id="KW-1133">Transmembrane helix</keyword>
<keyword evidence="3" id="KW-1185">Reference proteome</keyword>
<feature type="transmembrane region" description="Helical" evidence="1">
    <location>
        <begin position="255"/>
        <end position="281"/>
    </location>
</feature>
<reference evidence="2" key="1">
    <citation type="submission" date="2021-01" db="EMBL/GenBank/DDBJ databases">
        <authorList>
            <person name="Li R."/>
            <person name="Bekaert M."/>
        </authorList>
    </citation>
    <scope>NUCLEOTIDE SEQUENCE</scope>
    <source>
        <strain evidence="2">Farmed</strain>
    </source>
</reference>
<gene>
    <name evidence="2" type="ORF">SPHA_47903</name>
</gene>
<evidence type="ECO:0000256" key="1">
    <source>
        <dbReference type="SAM" id="Phobius"/>
    </source>
</evidence>
<keyword evidence="1" id="KW-0812">Transmembrane</keyword>
<comment type="caution">
    <text evidence="2">The sequence shown here is derived from an EMBL/GenBank/DDBJ whole genome shotgun (WGS) entry which is preliminary data.</text>
</comment>
<sequence length="370" mass="42818">MSLSSLSLSTLLQPPASYFILLPFSHLLYLFLQYLTQPLSLSPSQRHKLFFLYLSLPIYLFHIFFCFFIFSTRHTLFFSFWLSVCLSLSLLALHADTVFLHSLTQPLTSIFFHFLIDRYTLFFSFCLSVCLSLSLLTLHADMVFFCSLTQPLTSSFCHFLIHRGTPTFSHSVCLSLFISFNFTCRHGLSPMSHSTTRFIFLSLSHSPRYTRFLFSFCLSLFLLTLHADMVFLQCLTQPLTSSFCHCLIHRGTHTFSLSVCLSVSLSILCLHEHIVFLFLFLHSFAHAHSFYVSLTLPFTSTHILFFPSPYSSETSHILYHFHILCEYLNPPPPLPIACSLFSALFHSRPYLRSPCIFLAKQTVKSFLYWH</sequence>
<proteinExistence type="predicted"/>
<name>A0A812D6H1_ACAPH</name>
<feature type="transmembrane region" description="Helical" evidence="1">
    <location>
        <begin position="119"/>
        <end position="136"/>
    </location>
</feature>
<dbReference type="AlphaFoldDB" id="A0A812D6H1"/>
<dbReference type="Proteomes" id="UP000597762">
    <property type="component" value="Unassembled WGS sequence"/>
</dbReference>
<feature type="transmembrane region" description="Helical" evidence="1">
    <location>
        <begin position="212"/>
        <end position="235"/>
    </location>
</feature>
<keyword evidence="1" id="KW-0472">Membrane</keyword>
<dbReference type="EMBL" id="CAHIKZ030002640">
    <property type="protein sequence ID" value="CAE1289911.1"/>
    <property type="molecule type" value="Genomic_DNA"/>
</dbReference>